<dbReference type="RefSeq" id="WP_147459543.1">
    <property type="nucleotide sequence ID" value="NZ_JBIUBA010000011.1"/>
</dbReference>
<accession>A0A495XKN6</accession>
<gene>
    <name evidence="1" type="ORF">DFJ66_8417</name>
</gene>
<evidence type="ECO:0000313" key="2">
    <source>
        <dbReference type="Proteomes" id="UP000272729"/>
    </source>
</evidence>
<dbReference type="Proteomes" id="UP000272729">
    <property type="component" value="Unassembled WGS sequence"/>
</dbReference>
<keyword evidence="2" id="KW-1185">Reference proteome</keyword>
<dbReference type="AlphaFoldDB" id="A0A495XKN6"/>
<dbReference type="EMBL" id="RBXR01000001">
    <property type="protein sequence ID" value="RKT75040.1"/>
    <property type="molecule type" value="Genomic_DNA"/>
</dbReference>
<sequence length="146" mass="16444">MTYTRPRSGIFATIDGVEHVCNDYPSGDQVVVVSRDAENPNPTLFTRDETRGLWVARVPVDRCERLTDVTTRTTYQGRDCQVVGIAPNGDVGLYYLGDDKSEAAELGFVQVDQGTWAKTVDVHELGTLYEHHADLLFERWWHSTTP</sequence>
<organism evidence="1 2">
    <name type="scientific">Saccharothrix variisporea</name>
    <dbReference type="NCBI Taxonomy" id="543527"/>
    <lineage>
        <taxon>Bacteria</taxon>
        <taxon>Bacillati</taxon>
        <taxon>Actinomycetota</taxon>
        <taxon>Actinomycetes</taxon>
        <taxon>Pseudonocardiales</taxon>
        <taxon>Pseudonocardiaceae</taxon>
        <taxon>Saccharothrix</taxon>
    </lineage>
</organism>
<reference evidence="1 2" key="1">
    <citation type="submission" date="2018-10" db="EMBL/GenBank/DDBJ databases">
        <title>Sequencing the genomes of 1000 actinobacteria strains.</title>
        <authorList>
            <person name="Klenk H.-P."/>
        </authorList>
    </citation>
    <scope>NUCLEOTIDE SEQUENCE [LARGE SCALE GENOMIC DNA]</scope>
    <source>
        <strain evidence="1 2">DSM 43911</strain>
    </source>
</reference>
<protein>
    <submittedName>
        <fullName evidence="1">Uncharacterized protein</fullName>
    </submittedName>
</protein>
<proteinExistence type="predicted"/>
<evidence type="ECO:0000313" key="1">
    <source>
        <dbReference type="EMBL" id="RKT75040.1"/>
    </source>
</evidence>
<dbReference type="OrthoDB" id="3622156at2"/>
<comment type="caution">
    <text evidence="1">The sequence shown here is derived from an EMBL/GenBank/DDBJ whole genome shotgun (WGS) entry which is preliminary data.</text>
</comment>
<name>A0A495XKN6_9PSEU</name>